<accession>F4H5Q5</accession>
<name>F4H5Q5_CELFA</name>
<organism evidence="2 3">
    <name type="scientific">Cellulomonas fimi (strain ATCC 484 / DSM 20113 / JCM 1341 / CCUG 24087 / LMG 16345 / NBRC 15513 / NCIMB 8980 / NCTC 7547 / NRS-133)</name>
    <dbReference type="NCBI Taxonomy" id="590998"/>
    <lineage>
        <taxon>Bacteria</taxon>
        <taxon>Bacillati</taxon>
        <taxon>Actinomycetota</taxon>
        <taxon>Actinomycetes</taxon>
        <taxon>Micrococcales</taxon>
        <taxon>Cellulomonadaceae</taxon>
        <taxon>Cellulomonas</taxon>
    </lineage>
</organism>
<dbReference type="RefSeq" id="WP_013770531.1">
    <property type="nucleotide sequence ID" value="NC_015514.1"/>
</dbReference>
<dbReference type="EMBL" id="CP002666">
    <property type="protein sequence ID" value="AEE45505.1"/>
    <property type="molecule type" value="Genomic_DNA"/>
</dbReference>
<feature type="region of interest" description="Disordered" evidence="1">
    <location>
        <begin position="41"/>
        <end position="70"/>
    </location>
</feature>
<proteinExistence type="predicted"/>
<protein>
    <submittedName>
        <fullName evidence="2">Uncharacterized protein</fullName>
    </submittedName>
</protein>
<evidence type="ECO:0000256" key="1">
    <source>
        <dbReference type="SAM" id="MobiDB-lite"/>
    </source>
</evidence>
<evidence type="ECO:0000313" key="2">
    <source>
        <dbReference type="EMBL" id="AEE45505.1"/>
    </source>
</evidence>
<dbReference type="AlphaFoldDB" id="F4H5Q5"/>
<sequence length="70" mass="7616">MRPDPSPETAPDAERVRDLLDAHVPLALIADLTADEAVSSQEILEKEGLPQDAWWEGDERGSAASPEPRP</sequence>
<dbReference type="Proteomes" id="UP000008460">
    <property type="component" value="Chromosome"/>
</dbReference>
<keyword evidence="3" id="KW-1185">Reference proteome</keyword>
<reference evidence="2 3" key="1">
    <citation type="submission" date="2011-04" db="EMBL/GenBank/DDBJ databases">
        <title>Complete sequence of Cellulomonas fimi ATCC 484.</title>
        <authorList>
            <consortium name="US DOE Joint Genome Institute"/>
            <person name="Lucas S."/>
            <person name="Han J."/>
            <person name="Lapidus A."/>
            <person name="Cheng J.-F."/>
            <person name="Goodwin L."/>
            <person name="Pitluck S."/>
            <person name="Peters L."/>
            <person name="Chertkov O."/>
            <person name="Detter J.C."/>
            <person name="Han C."/>
            <person name="Tapia R."/>
            <person name="Land M."/>
            <person name="Hauser L."/>
            <person name="Kyrpides N."/>
            <person name="Ivanova N."/>
            <person name="Ovchinnikova G."/>
            <person name="Pagani I."/>
            <person name="Mead D."/>
            <person name="Brumm P."/>
            <person name="Woyke T."/>
        </authorList>
    </citation>
    <scope>NUCLEOTIDE SEQUENCE [LARGE SCALE GENOMIC DNA]</scope>
    <source>
        <strain evidence="3">ATCC 484 / DSM 20113 / JCM 1341 / NBRC 15513 / NCIMB 8980 / NCTC 7547</strain>
    </source>
</reference>
<dbReference type="HOGENOM" id="CLU_2750357_0_0_11"/>
<dbReference type="KEGG" id="cfi:Celf_1370"/>
<evidence type="ECO:0000313" key="3">
    <source>
        <dbReference type="Proteomes" id="UP000008460"/>
    </source>
</evidence>
<gene>
    <name evidence="2" type="ordered locus">Celf_1370</name>
</gene>
<dbReference type="STRING" id="590998.Celf_1370"/>